<evidence type="ECO:0000256" key="6">
    <source>
        <dbReference type="ARBA" id="ARBA00022660"/>
    </source>
</evidence>
<dbReference type="EC" id="7.1.1.2" evidence="3"/>
<keyword evidence="10 16" id="KW-1133">Transmembrane helix</keyword>
<evidence type="ECO:0000256" key="10">
    <source>
        <dbReference type="ARBA" id="ARBA00022989"/>
    </source>
</evidence>
<dbReference type="AlphaFoldDB" id="A0A346RJD1"/>
<sequence>MMMNWYFSVLFIFLSHPLSMGSILFMQTILISISSGLMHSNFWFSYIIFLIMIGGMLVMFMYMTSIASNEKFTHPSKPIYILSSIFMTCWLLSLISDSYFSATLIKTFNSFKQPILLFNDFSLSKFFNKPSMNLMIFLITYLLISLIAIVKITDNYKGTLRQK</sequence>
<name>A0A346RJD1_9CUCU</name>
<gene>
    <name evidence="17" type="primary">nad6</name>
</gene>
<organism evidence="17">
    <name type="scientific">Curculionoidea sp. 31 KM-2017</name>
    <dbReference type="NCBI Taxonomy" id="2219416"/>
    <lineage>
        <taxon>Eukaryota</taxon>
        <taxon>Metazoa</taxon>
        <taxon>Ecdysozoa</taxon>
        <taxon>Arthropoda</taxon>
        <taxon>Hexapoda</taxon>
        <taxon>Insecta</taxon>
        <taxon>Pterygota</taxon>
        <taxon>Neoptera</taxon>
        <taxon>Endopterygota</taxon>
        <taxon>Coleoptera</taxon>
        <taxon>Polyphaga</taxon>
        <taxon>Cucujiformia</taxon>
    </lineage>
</organism>
<keyword evidence="12 17" id="KW-0496">Mitochondrion</keyword>
<evidence type="ECO:0000256" key="11">
    <source>
        <dbReference type="ARBA" id="ARBA00023027"/>
    </source>
</evidence>
<comment type="subcellular location">
    <subcellularLocation>
        <location evidence="1">Mitochondrion membrane</location>
        <topology evidence="1">Multi-pass membrane protein</topology>
    </subcellularLocation>
</comment>
<dbReference type="EMBL" id="MG193478">
    <property type="protein sequence ID" value="AXS66178.1"/>
    <property type="molecule type" value="Genomic_DNA"/>
</dbReference>
<accession>A0A346RJD1</accession>
<evidence type="ECO:0000256" key="3">
    <source>
        <dbReference type="ARBA" id="ARBA00012944"/>
    </source>
</evidence>
<keyword evidence="7 16" id="KW-0812">Transmembrane</keyword>
<evidence type="ECO:0000256" key="1">
    <source>
        <dbReference type="ARBA" id="ARBA00004225"/>
    </source>
</evidence>
<proteinExistence type="inferred from homology"/>
<comment type="similarity">
    <text evidence="2">Belongs to the complex I subunit 6 family.</text>
</comment>
<evidence type="ECO:0000256" key="14">
    <source>
        <dbReference type="ARBA" id="ARBA00031019"/>
    </source>
</evidence>
<dbReference type="PANTHER" id="PTHR11435">
    <property type="entry name" value="NADH UBIQUINONE OXIDOREDUCTASE SUBUNIT ND6"/>
    <property type="match status" value="1"/>
</dbReference>
<comment type="catalytic activity">
    <reaction evidence="15">
        <text>a ubiquinone + NADH + 5 H(+)(in) = a ubiquinol + NAD(+) + 4 H(+)(out)</text>
        <dbReference type="Rhea" id="RHEA:29091"/>
        <dbReference type="Rhea" id="RHEA-COMP:9565"/>
        <dbReference type="Rhea" id="RHEA-COMP:9566"/>
        <dbReference type="ChEBI" id="CHEBI:15378"/>
        <dbReference type="ChEBI" id="CHEBI:16389"/>
        <dbReference type="ChEBI" id="CHEBI:17976"/>
        <dbReference type="ChEBI" id="CHEBI:57540"/>
        <dbReference type="ChEBI" id="CHEBI:57945"/>
        <dbReference type="EC" id="7.1.1.2"/>
    </reaction>
</comment>
<dbReference type="InterPro" id="IPR050269">
    <property type="entry name" value="ComplexI_Subunit6"/>
</dbReference>
<evidence type="ECO:0000256" key="4">
    <source>
        <dbReference type="ARBA" id="ARBA00021095"/>
    </source>
</evidence>
<reference evidence="17" key="1">
    <citation type="journal article" date="2018" name="J. ISSAAS">
        <title>The contribution of mitochondrial metagenomics to large-scale data mining and phylogenetic analysis of Coleoptera.</title>
        <authorList>
            <person name="Miller K."/>
            <person name="Linard B."/>
            <person name="Motyka M."/>
            <person name="Bocek M."/>
            <person name="Vogler A.P."/>
        </authorList>
    </citation>
    <scope>NUCLEOTIDE SEQUENCE</scope>
</reference>
<evidence type="ECO:0000256" key="5">
    <source>
        <dbReference type="ARBA" id="ARBA00022448"/>
    </source>
</evidence>
<dbReference type="GO" id="GO:0031966">
    <property type="term" value="C:mitochondrial membrane"/>
    <property type="evidence" value="ECO:0007669"/>
    <property type="project" value="UniProtKB-SubCell"/>
</dbReference>
<evidence type="ECO:0000256" key="15">
    <source>
        <dbReference type="ARBA" id="ARBA00049551"/>
    </source>
</evidence>
<evidence type="ECO:0000256" key="13">
    <source>
        <dbReference type="ARBA" id="ARBA00023136"/>
    </source>
</evidence>
<evidence type="ECO:0000256" key="2">
    <source>
        <dbReference type="ARBA" id="ARBA00005698"/>
    </source>
</evidence>
<keyword evidence="5" id="KW-0813">Transport</keyword>
<evidence type="ECO:0000256" key="9">
    <source>
        <dbReference type="ARBA" id="ARBA00022982"/>
    </source>
</evidence>
<geneLocation type="mitochondrion" evidence="17"/>
<evidence type="ECO:0000256" key="16">
    <source>
        <dbReference type="SAM" id="Phobius"/>
    </source>
</evidence>
<feature type="transmembrane region" description="Helical" evidence="16">
    <location>
        <begin position="79"/>
        <end position="100"/>
    </location>
</feature>
<evidence type="ECO:0000256" key="7">
    <source>
        <dbReference type="ARBA" id="ARBA00022692"/>
    </source>
</evidence>
<evidence type="ECO:0000313" key="17">
    <source>
        <dbReference type="EMBL" id="AXS66178.1"/>
    </source>
</evidence>
<keyword evidence="9" id="KW-0249">Electron transport</keyword>
<dbReference type="GO" id="GO:0008137">
    <property type="term" value="F:NADH dehydrogenase (ubiquinone) activity"/>
    <property type="evidence" value="ECO:0007669"/>
    <property type="project" value="UniProtKB-EC"/>
</dbReference>
<feature type="transmembrane region" description="Helical" evidence="16">
    <location>
        <begin position="42"/>
        <end position="67"/>
    </location>
</feature>
<keyword evidence="8" id="KW-1278">Translocase</keyword>
<protein>
    <recommendedName>
        <fullName evidence="4">NADH-ubiquinone oxidoreductase chain 6</fullName>
        <ecNumber evidence="3">7.1.1.2</ecNumber>
    </recommendedName>
    <alternativeName>
        <fullName evidence="14">NADH dehydrogenase subunit 6</fullName>
    </alternativeName>
</protein>
<dbReference type="PANTHER" id="PTHR11435:SF1">
    <property type="entry name" value="NADH-UBIQUINONE OXIDOREDUCTASE CHAIN 6"/>
    <property type="match status" value="1"/>
</dbReference>
<keyword evidence="11" id="KW-0520">NAD</keyword>
<feature type="transmembrane region" description="Helical" evidence="16">
    <location>
        <begin position="134"/>
        <end position="153"/>
    </location>
</feature>
<keyword evidence="6" id="KW-0679">Respiratory chain</keyword>
<keyword evidence="13 16" id="KW-0472">Membrane</keyword>
<evidence type="ECO:0000256" key="12">
    <source>
        <dbReference type="ARBA" id="ARBA00023128"/>
    </source>
</evidence>
<evidence type="ECO:0000256" key="8">
    <source>
        <dbReference type="ARBA" id="ARBA00022967"/>
    </source>
</evidence>